<dbReference type="KEGG" id="xce:Xcel_0341"/>
<dbReference type="RefSeq" id="WP_012877125.1">
    <property type="nucleotide sequence ID" value="NC_013530.1"/>
</dbReference>
<accession>D1BVA9</accession>
<dbReference type="PROSITE" id="PS51257">
    <property type="entry name" value="PROKAR_LIPOPROTEIN"/>
    <property type="match status" value="1"/>
</dbReference>
<name>D1BVA9_XYLCX</name>
<evidence type="ECO:0008006" key="4">
    <source>
        <dbReference type="Google" id="ProtNLM"/>
    </source>
</evidence>
<organism evidence="2 3">
    <name type="scientific">Xylanimonas cellulosilytica (strain DSM 15894 / JCM 12276 / CECT 5975 / KCTC 9989 / LMG 20990 / NBRC 107835 / XIL07)</name>
    <dbReference type="NCBI Taxonomy" id="446471"/>
    <lineage>
        <taxon>Bacteria</taxon>
        <taxon>Bacillati</taxon>
        <taxon>Actinomycetota</taxon>
        <taxon>Actinomycetes</taxon>
        <taxon>Micrococcales</taxon>
        <taxon>Promicromonosporaceae</taxon>
        <taxon>Xylanimonas</taxon>
    </lineage>
</organism>
<dbReference type="HOGENOM" id="CLU_1203534_0_0_11"/>
<sequence length="208" mass="21255">MLPVRQIPSRRRASVRLAAAFALCAGLLGGCVGPFAPASSEPSIEPLPEASAVIVAPDAVIPESDGGSVPAPSDEPDDEAAPDDEATPEDEAAVEETSDCVDLQTAWTTTNQALVSLSPEHPRAFVNSFRVAADAMAGVTVPDDVADDWAAMSAYLARVNAAFADVDANDADAVASAMRDAVSAQDTEAAAATAREITSFLAADCPAE</sequence>
<feature type="compositionally biased region" description="Acidic residues" evidence="1">
    <location>
        <begin position="74"/>
        <end position="97"/>
    </location>
</feature>
<dbReference type="EMBL" id="CP001821">
    <property type="protein sequence ID" value="ACZ29380.1"/>
    <property type="molecule type" value="Genomic_DNA"/>
</dbReference>
<evidence type="ECO:0000313" key="2">
    <source>
        <dbReference type="EMBL" id="ACZ29380.1"/>
    </source>
</evidence>
<feature type="region of interest" description="Disordered" evidence="1">
    <location>
        <begin position="61"/>
        <end position="97"/>
    </location>
</feature>
<keyword evidence="3" id="KW-1185">Reference proteome</keyword>
<proteinExistence type="predicted"/>
<reference evidence="3" key="1">
    <citation type="submission" date="2009-11" db="EMBL/GenBank/DDBJ databases">
        <title>The complete chromosome of Xylanimonas cellulosilytica DSM 15894.</title>
        <authorList>
            <consortium name="US DOE Joint Genome Institute (JGI-PGF)"/>
            <person name="Lucas S."/>
            <person name="Copeland A."/>
            <person name="Lapidus A."/>
            <person name="Glavina del Rio T."/>
            <person name="Dalin E."/>
            <person name="Tice H."/>
            <person name="Bruce D."/>
            <person name="Goodwin L."/>
            <person name="Pitluck S."/>
            <person name="Kyrpides N."/>
            <person name="Mavromatis K."/>
            <person name="Ivanova N."/>
            <person name="Mikhailova N."/>
            <person name="Foster B."/>
            <person name="Clum A."/>
            <person name="Brettin T."/>
            <person name="Detter J.C."/>
            <person name="Han C."/>
            <person name="Larimer F."/>
            <person name="Land M."/>
            <person name="Hauser L."/>
            <person name="Markowitz V."/>
            <person name="Cheng J.F."/>
            <person name="Hugenholtz P."/>
            <person name="Woyke T."/>
            <person name="Wu D."/>
            <person name="Gehrich-Schroeter G."/>
            <person name="Schneider S."/>
            <person name="Pukall S.R."/>
            <person name="Klenk H.P."/>
            <person name="Eisen J.A."/>
        </authorList>
    </citation>
    <scope>NUCLEOTIDE SEQUENCE [LARGE SCALE GENOMIC DNA]</scope>
    <source>
        <strain evidence="3">DSM 15894 / CECT 5975 / LMG 20990 / XIL07</strain>
    </source>
</reference>
<dbReference type="Proteomes" id="UP000002255">
    <property type="component" value="Chromosome"/>
</dbReference>
<protein>
    <recommendedName>
        <fullName evidence="4">Lipoprotein</fullName>
    </recommendedName>
</protein>
<dbReference type="STRING" id="446471.Xcel_0341"/>
<dbReference type="eggNOG" id="ENOG502ZSA3">
    <property type="taxonomic scope" value="Bacteria"/>
</dbReference>
<evidence type="ECO:0000256" key="1">
    <source>
        <dbReference type="SAM" id="MobiDB-lite"/>
    </source>
</evidence>
<dbReference type="AlphaFoldDB" id="D1BVA9"/>
<gene>
    <name evidence="2" type="ordered locus">Xcel_0341</name>
</gene>
<reference evidence="2 3" key="2">
    <citation type="journal article" date="2010" name="Stand. Genomic Sci.">
        <title>Complete genome sequence of Xylanimonas cellulosilytica type strain (XIL07).</title>
        <authorList>
            <person name="Foster B."/>
            <person name="Pukall R."/>
            <person name="Abt B."/>
            <person name="Nolan M."/>
            <person name="Glavina Del Rio T."/>
            <person name="Chen F."/>
            <person name="Lucas S."/>
            <person name="Tice H."/>
            <person name="Pitluck S."/>
            <person name="Cheng J.-F."/>
            <person name="Chertkov O."/>
            <person name="Brettin T."/>
            <person name="Han C."/>
            <person name="Detter J.C."/>
            <person name="Bruce D."/>
            <person name="Goodwin L."/>
            <person name="Ivanova N."/>
            <person name="Mavromatis K."/>
            <person name="Pati A."/>
            <person name="Mikhailova N."/>
            <person name="Chen A."/>
            <person name="Palaniappan K."/>
            <person name="Land M."/>
            <person name="Hauser L."/>
            <person name="Chang Y.-J."/>
            <person name="Jeffries C.D."/>
            <person name="Chain P."/>
            <person name="Rohde M."/>
            <person name="Goeker M."/>
            <person name="Bristow J."/>
            <person name="Eisen J.A."/>
            <person name="Markowitz V."/>
            <person name="Hugenholtz P."/>
            <person name="Kyrpides N.C."/>
            <person name="Klenk H.-P."/>
            <person name="Lapidus A."/>
        </authorList>
    </citation>
    <scope>NUCLEOTIDE SEQUENCE [LARGE SCALE GENOMIC DNA]</scope>
    <source>
        <strain evidence="3">DSM 15894 / CECT 5975 / LMG 20990 / XIL07</strain>
    </source>
</reference>
<dbReference type="OrthoDB" id="5150380at2"/>
<evidence type="ECO:0000313" key="3">
    <source>
        <dbReference type="Proteomes" id="UP000002255"/>
    </source>
</evidence>